<dbReference type="PANTHER" id="PTHR18895">
    <property type="entry name" value="HEMK METHYLTRANSFERASE"/>
    <property type="match status" value="1"/>
</dbReference>
<protein>
    <submittedName>
        <fullName evidence="3">Uncharacterized protein</fullName>
    </submittedName>
</protein>
<dbReference type="InterPro" id="IPR050320">
    <property type="entry name" value="N5-glutamine_MTase"/>
</dbReference>
<sequence>MTAQSLQPQANSKLQEFLEQLKTALSHINWQDINFGYQSQATNLAQMYSSSQDYIKVIFNPEWLALDPTSSLSLYWPQTVKDTQSNNSQIFNFTTWQHEQAKLYQKLVKEFDPKSFIPWIYNFLPLLAEQAQDAAVADLTTSNNSYSLLQLWRRAIIYPRATYYPYLKLALQNNQVYKLARSSAITNSLAPHLEQILTLELTAPTPFLPQATNILQLIKDLDWEMHFDEQEEVREFEWLLAHSLPASSQVLLQSCKQELLCKSSEFKNLSRRALAACWHKLLTLYFELSLDLQQDLQPNLEQDIQPAILTQFNQKFATALTVTELTQAVEQLAKDFTQYFIHGTPISVIEEKTLFYHSYFSHPGTSVLKPRSATEFVVDTAYDLAQQRVNAVSHAIKQQELTDFATFTLVDIGAGSGCLGATCLQLLASKNRHAPFKFHLLSLDIDPQALKVAQYNLQRVLDAKNMSAQEISDDEFLSARAKDPTLQNKYSYEVLASDWLSALKDKNLPHKVQVIVSNPPYIDKDDPLLVHTVHDPFISLVPEHSGIYPYQEILLQAINYLDPQGVVVFEHGYNQKQALEELVQQINERPEVKAQGQYSPAIVLADYSGNPRCMYTSWQPIKE</sequence>
<evidence type="ECO:0000313" key="3">
    <source>
        <dbReference type="EMBL" id="RIY39989.1"/>
    </source>
</evidence>
<evidence type="ECO:0000256" key="1">
    <source>
        <dbReference type="ARBA" id="ARBA00022603"/>
    </source>
</evidence>
<organism evidence="3 4">
    <name type="scientific">Psittacicella hinzii</name>
    <dbReference type="NCBI Taxonomy" id="2028575"/>
    <lineage>
        <taxon>Bacteria</taxon>
        <taxon>Pseudomonadati</taxon>
        <taxon>Pseudomonadota</taxon>
        <taxon>Gammaproteobacteria</taxon>
        <taxon>Pasteurellales</taxon>
        <taxon>Psittacicellaceae</taxon>
        <taxon>Psittacicella</taxon>
    </lineage>
</organism>
<dbReference type="Proteomes" id="UP000265916">
    <property type="component" value="Unassembled WGS sequence"/>
</dbReference>
<evidence type="ECO:0000313" key="4">
    <source>
        <dbReference type="Proteomes" id="UP000265916"/>
    </source>
</evidence>
<dbReference type="GO" id="GO:0036009">
    <property type="term" value="F:protein-glutamine N-methyltransferase activity"/>
    <property type="evidence" value="ECO:0007669"/>
    <property type="project" value="TreeGrafter"/>
</dbReference>
<dbReference type="InterPro" id="IPR002052">
    <property type="entry name" value="DNA_methylase_N6_adenine_CS"/>
</dbReference>
<dbReference type="PROSITE" id="PS00092">
    <property type="entry name" value="N6_MTASE"/>
    <property type="match status" value="1"/>
</dbReference>
<dbReference type="EMBL" id="NRJG01000021">
    <property type="protein sequence ID" value="RIY39989.1"/>
    <property type="molecule type" value="Genomic_DNA"/>
</dbReference>
<dbReference type="PANTHER" id="PTHR18895:SF74">
    <property type="entry name" value="MTRF1L RELEASE FACTOR GLUTAMINE METHYLTRANSFERASE"/>
    <property type="match status" value="1"/>
</dbReference>
<name>A0A3A1YRW2_9GAMM</name>
<dbReference type="SUPFAM" id="SSF53335">
    <property type="entry name" value="S-adenosyl-L-methionine-dependent methyltransferases"/>
    <property type="match status" value="1"/>
</dbReference>
<dbReference type="GO" id="GO:0003676">
    <property type="term" value="F:nucleic acid binding"/>
    <property type="evidence" value="ECO:0007669"/>
    <property type="project" value="InterPro"/>
</dbReference>
<comment type="caution">
    <text evidence="3">The sequence shown here is derived from an EMBL/GenBank/DDBJ whole genome shotgun (WGS) entry which is preliminary data.</text>
</comment>
<keyword evidence="4" id="KW-1185">Reference proteome</keyword>
<accession>A0A3A1YRW2</accession>
<dbReference type="Gene3D" id="3.40.50.150">
    <property type="entry name" value="Vaccinia Virus protein VP39"/>
    <property type="match status" value="1"/>
</dbReference>
<evidence type="ECO:0000256" key="2">
    <source>
        <dbReference type="ARBA" id="ARBA00022679"/>
    </source>
</evidence>
<gene>
    <name evidence="3" type="ORF">CKF58_01290</name>
</gene>
<proteinExistence type="predicted"/>
<keyword evidence="2" id="KW-0808">Transferase</keyword>
<dbReference type="RefSeq" id="WP_119530183.1">
    <property type="nucleotide sequence ID" value="NZ_JBHSSP010000032.1"/>
</dbReference>
<reference evidence="3 4" key="1">
    <citation type="submission" date="2017-08" db="EMBL/GenBank/DDBJ databases">
        <title>Reclassification of Bisgaard taxon 37 and 44.</title>
        <authorList>
            <person name="Christensen H."/>
        </authorList>
    </citation>
    <scope>NUCLEOTIDE SEQUENCE [LARGE SCALE GENOMIC DNA]</scope>
    <source>
        <strain evidence="3 4">111</strain>
    </source>
</reference>
<dbReference type="GO" id="GO:0032259">
    <property type="term" value="P:methylation"/>
    <property type="evidence" value="ECO:0007669"/>
    <property type="project" value="UniProtKB-KW"/>
</dbReference>
<dbReference type="InterPro" id="IPR029063">
    <property type="entry name" value="SAM-dependent_MTases_sf"/>
</dbReference>
<dbReference type="AlphaFoldDB" id="A0A3A1YRW2"/>
<keyword evidence="1" id="KW-0489">Methyltransferase</keyword>
<dbReference type="OrthoDB" id="9800643at2"/>